<dbReference type="PROSITE" id="PS01102">
    <property type="entry name" value="ZF_DKSA_1"/>
    <property type="match status" value="1"/>
</dbReference>
<keyword evidence="3" id="KW-0862">Zinc</keyword>
<dbReference type="InterPro" id="IPR037187">
    <property type="entry name" value="DnaK_N"/>
</dbReference>
<dbReference type="EMBL" id="CP104064">
    <property type="protein sequence ID" value="WAH37086.1"/>
    <property type="molecule type" value="Genomic_DNA"/>
</dbReference>
<gene>
    <name evidence="7" type="ORF">NZD86_00450</name>
</gene>
<evidence type="ECO:0000256" key="5">
    <source>
        <dbReference type="SAM" id="MobiDB-lite"/>
    </source>
</evidence>
<dbReference type="PROSITE" id="PS51128">
    <property type="entry name" value="ZF_DKSA_2"/>
    <property type="match status" value="1"/>
</dbReference>
<dbReference type="Gene3D" id="1.20.120.910">
    <property type="entry name" value="DksA, coiled-coil domain"/>
    <property type="match status" value="1"/>
</dbReference>
<feature type="zinc finger region" description="dksA C4-type" evidence="4">
    <location>
        <begin position="102"/>
        <end position="126"/>
    </location>
</feature>
<protein>
    <submittedName>
        <fullName evidence="7">TraR/DksA C4-type zinc finger protein</fullName>
    </submittedName>
</protein>
<proteinExistence type="predicted"/>
<dbReference type="PANTHER" id="PTHR33823">
    <property type="entry name" value="RNA POLYMERASE-BINDING TRANSCRIPTION FACTOR DKSA-RELATED"/>
    <property type="match status" value="1"/>
</dbReference>
<evidence type="ECO:0000256" key="3">
    <source>
        <dbReference type="ARBA" id="ARBA00022833"/>
    </source>
</evidence>
<dbReference type="SUPFAM" id="SSF57716">
    <property type="entry name" value="Glucocorticoid receptor-like (DNA-binding domain)"/>
    <property type="match status" value="1"/>
</dbReference>
<keyword evidence="2" id="KW-0863">Zinc-finger</keyword>
<name>A0ABY6Z441_9BACL</name>
<evidence type="ECO:0000256" key="1">
    <source>
        <dbReference type="ARBA" id="ARBA00022723"/>
    </source>
</evidence>
<dbReference type="InterPro" id="IPR014240">
    <property type="entry name" value="YteA"/>
</dbReference>
<evidence type="ECO:0000256" key="2">
    <source>
        <dbReference type="ARBA" id="ARBA00022771"/>
    </source>
</evidence>
<organism evidence="7 8">
    <name type="scientific">Alicyclobacillus dauci</name>
    <dbReference type="NCBI Taxonomy" id="1475485"/>
    <lineage>
        <taxon>Bacteria</taxon>
        <taxon>Bacillati</taxon>
        <taxon>Bacillota</taxon>
        <taxon>Bacilli</taxon>
        <taxon>Bacillales</taxon>
        <taxon>Alicyclobacillaceae</taxon>
        <taxon>Alicyclobacillus</taxon>
    </lineage>
</organism>
<dbReference type="Proteomes" id="UP001164803">
    <property type="component" value="Chromosome"/>
</dbReference>
<keyword evidence="8" id="KW-1185">Reference proteome</keyword>
<dbReference type="PANTHER" id="PTHR33823:SF4">
    <property type="entry name" value="GENERAL STRESS PROTEIN 16O"/>
    <property type="match status" value="1"/>
</dbReference>
<keyword evidence="1" id="KW-0479">Metal-binding</keyword>
<dbReference type="SUPFAM" id="SSF109635">
    <property type="entry name" value="DnaK suppressor protein DksA, alpha-hairpin domain"/>
    <property type="match status" value="1"/>
</dbReference>
<feature type="domain" description="Zinc finger DksA/TraR C4-type" evidence="6">
    <location>
        <begin position="97"/>
        <end position="131"/>
    </location>
</feature>
<feature type="region of interest" description="Disordered" evidence="5">
    <location>
        <begin position="208"/>
        <end position="228"/>
    </location>
</feature>
<evidence type="ECO:0000259" key="6">
    <source>
        <dbReference type="Pfam" id="PF01258"/>
    </source>
</evidence>
<evidence type="ECO:0000313" key="8">
    <source>
        <dbReference type="Proteomes" id="UP001164803"/>
    </source>
</evidence>
<dbReference type="Pfam" id="PF01258">
    <property type="entry name" value="zf-dskA_traR"/>
    <property type="match status" value="1"/>
</dbReference>
<dbReference type="NCBIfam" id="TIGR02890">
    <property type="entry name" value="bacill_yteA"/>
    <property type="match status" value="1"/>
</dbReference>
<feature type="compositionally biased region" description="Pro residues" evidence="5">
    <location>
        <begin position="218"/>
        <end position="228"/>
    </location>
</feature>
<evidence type="ECO:0000313" key="7">
    <source>
        <dbReference type="EMBL" id="WAH37086.1"/>
    </source>
</evidence>
<reference evidence="7" key="1">
    <citation type="submission" date="2022-08" db="EMBL/GenBank/DDBJ databases">
        <title>Alicyclobacillus dauci DSM2870, complete genome.</title>
        <authorList>
            <person name="Wang Q."/>
            <person name="Cai R."/>
            <person name="Wang Z."/>
        </authorList>
    </citation>
    <scope>NUCLEOTIDE SEQUENCE</scope>
    <source>
        <strain evidence="7">DSM 28700</strain>
    </source>
</reference>
<evidence type="ECO:0000256" key="4">
    <source>
        <dbReference type="PROSITE-ProRule" id="PRU00510"/>
    </source>
</evidence>
<dbReference type="RefSeq" id="WP_268044522.1">
    <property type="nucleotide sequence ID" value="NZ_CP104064.1"/>
</dbReference>
<accession>A0ABY6Z441</accession>
<sequence>MIDINASGRVVSDVNYEELRAVLEKQKEDVLERLKNAEGDRLEESMRDQFSELSMYDNHPADLGSEIFLRSQDVGQRIRDEAHLEDIELALRAFDKGTYGTCEDCGRDIGLERLTAMPTARLCIDCQARDEEIVKLRNRPKEEEVLSPGFGQYNYDGIRDEYTGYDAEDAYQDVARYNIGTGNVDINDDLDEDDLDDDEGLVDVMDGISNEEYKDQLPPSPTYRPTPI</sequence>
<dbReference type="InterPro" id="IPR020458">
    <property type="entry name" value="Znf_DskA_TraR_CS"/>
</dbReference>
<dbReference type="InterPro" id="IPR000962">
    <property type="entry name" value="Znf_DskA_TraR"/>
</dbReference>